<organism evidence="1">
    <name type="scientific">Rhizophagus irregularis (strain DAOM 181602 / DAOM 197198 / MUCL 43194)</name>
    <name type="common">Arbuscular mycorrhizal fungus</name>
    <name type="synonym">Glomus intraradices</name>
    <dbReference type="NCBI Taxonomy" id="747089"/>
    <lineage>
        <taxon>Eukaryota</taxon>
        <taxon>Fungi</taxon>
        <taxon>Fungi incertae sedis</taxon>
        <taxon>Mucoromycota</taxon>
        <taxon>Glomeromycotina</taxon>
        <taxon>Glomeromycetes</taxon>
        <taxon>Glomerales</taxon>
        <taxon>Glomeraceae</taxon>
        <taxon>Rhizophagus</taxon>
    </lineage>
</organism>
<reference evidence="1" key="1">
    <citation type="submission" date="2013-07" db="EMBL/GenBank/DDBJ databases">
        <title>The genome of an arbuscular mycorrhizal fungus provides insights into the evolution of the oldest plant symbiosis.</title>
        <authorList>
            <consortium name="DOE Joint Genome Institute"/>
            <person name="Tisserant E."/>
            <person name="Malbreil M."/>
            <person name="Kuo A."/>
            <person name="Kohler A."/>
            <person name="Symeonidi A."/>
            <person name="Balestrini R."/>
            <person name="Charron P."/>
            <person name="Duensing N."/>
            <person name="Frei-dit-Frey N."/>
            <person name="Gianinazzi-Pearson V."/>
            <person name="Gilbert B."/>
            <person name="Handa Y."/>
            <person name="Hijri M."/>
            <person name="Kaul R."/>
            <person name="Kawaguchi M."/>
            <person name="Krajinski F."/>
            <person name="Lammers P."/>
            <person name="Lapierre D."/>
            <person name="Masclaux F.G."/>
            <person name="Murat C."/>
            <person name="Morin E."/>
            <person name="Ndikumana S."/>
            <person name="Pagni M."/>
            <person name="Petitpierre D."/>
            <person name="Requena N."/>
            <person name="Rosikiewicz P."/>
            <person name="Riley R."/>
            <person name="Saito K."/>
            <person name="San Clemente H."/>
            <person name="Shapiro H."/>
            <person name="van Tuinen D."/>
            <person name="Becard G."/>
            <person name="Bonfante P."/>
            <person name="Paszkowski U."/>
            <person name="Shachar-Hill Y."/>
            <person name="Young J.P."/>
            <person name="Sanders I.R."/>
            <person name="Henrissat B."/>
            <person name="Rensing S.A."/>
            <person name="Grigoriev I.V."/>
            <person name="Corradi N."/>
            <person name="Roux C."/>
            <person name="Martin F."/>
        </authorList>
    </citation>
    <scope>NUCLEOTIDE SEQUENCE</scope>
    <source>
        <strain evidence="1">DAOM 197198</strain>
    </source>
</reference>
<name>U9SKV3_RHIID</name>
<gene>
    <name evidence="1" type="ORF">GLOINDRAFT_330695</name>
</gene>
<proteinExistence type="predicted"/>
<accession>U9SKV3</accession>
<dbReference type="EMBL" id="KI300358">
    <property type="protein sequence ID" value="ERZ96548.1"/>
    <property type="molecule type" value="Genomic_DNA"/>
</dbReference>
<evidence type="ECO:0000313" key="1">
    <source>
        <dbReference type="EMBL" id="ERZ96548.1"/>
    </source>
</evidence>
<protein>
    <submittedName>
        <fullName evidence="1">Uncharacterized protein</fullName>
    </submittedName>
</protein>
<dbReference type="HOGENOM" id="CLU_1422085_0_0_1"/>
<dbReference type="AlphaFoldDB" id="U9SKV3"/>
<sequence length="160" mass="18392">MRFLSQVLTLNAGSLRVWQAIKKLNKNEIGKTEYTIIKSYIKKFRGHFTKIIKVNKLKYILIQHDDSAHSLSKDEQFEGALTSPKIPLILTIPRSKEENEEYNSLNTNFSNRINEIEESAMASSAIAKDDKVVDIEDEDLNENKKRVVKNQGSRDNPDRV</sequence>